<dbReference type="AlphaFoldDB" id="A0A061E7N6"/>
<dbReference type="InterPro" id="IPR023393">
    <property type="entry name" value="START-like_dom_sf"/>
</dbReference>
<dbReference type="GO" id="GO:0006952">
    <property type="term" value="P:defense response"/>
    <property type="evidence" value="ECO:0007669"/>
    <property type="project" value="InterPro"/>
</dbReference>
<dbReference type="Gene3D" id="3.30.530.20">
    <property type="match status" value="1"/>
</dbReference>
<protein>
    <submittedName>
        <fullName evidence="2">MLP protein 28</fullName>
    </submittedName>
</protein>
<feature type="domain" description="Bet v I/Major latex protein" evidence="1">
    <location>
        <begin position="3"/>
        <end position="124"/>
    </location>
</feature>
<dbReference type="Pfam" id="PF00407">
    <property type="entry name" value="Bet_v_1"/>
    <property type="match status" value="1"/>
</dbReference>
<keyword evidence="3" id="KW-1185">Reference proteome</keyword>
<dbReference type="InterPro" id="IPR000916">
    <property type="entry name" value="Bet_v_I/MLP"/>
</dbReference>
<dbReference type="Gramene" id="EOY01020">
    <property type="protein sequence ID" value="EOY01020"/>
    <property type="gene ID" value="TCM_010945"/>
</dbReference>
<dbReference type="EMBL" id="CM001880">
    <property type="protein sequence ID" value="EOY01020.1"/>
    <property type="molecule type" value="Genomic_DNA"/>
</dbReference>
<sequence>MSSLIGKVVADVEIRASAEKFYGVFCNTPSQLSSICPDVIQACHLLDGEWGRLGSITHWSYVHDGQAKVAKLIIESVDSTKNSITYGVIGGDLKNEFNSFTFKIEATQKDGGQSSTLDSWIHKAE</sequence>
<evidence type="ECO:0000313" key="2">
    <source>
        <dbReference type="EMBL" id="EOY01020.1"/>
    </source>
</evidence>
<gene>
    <name evidence="2" type="ORF">TCM_010945</name>
</gene>
<dbReference type="InterPro" id="IPR051761">
    <property type="entry name" value="MLP-like_ligand-binding"/>
</dbReference>
<dbReference type="InParanoid" id="A0A061E7N6"/>
<dbReference type="HOGENOM" id="CLU_081988_1_0_1"/>
<reference evidence="2 3" key="1">
    <citation type="journal article" date="2013" name="Genome Biol.">
        <title>The genome sequence of the most widely cultivated cacao type and its use to identify candidate genes regulating pod color.</title>
        <authorList>
            <person name="Motamayor J.C."/>
            <person name="Mockaitis K."/>
            <person name="Schmutz J."/>
            <person name="Haiminen N."/>
            <person name="Iii D.L."/>
            <person name="Cornejo O."/>
            <person name="Findley S.D."/>
            <person name="Zheng P."/>
            <person name="Utro F."/>
            <person name="Royaert S."/>
            <person name="Saski C."/>
            <person name="Jenkins J."/>
            <person name="Podicheti R."/>
            <person name="Zhao M."/>
            <person name="Scheffler B.E."/>
            <person name="Stack J.C."/>
            <person name="Feltus F.A."/>
            <person name="Mustiga G.M."/>
            <person name="Amores F."/>
            <person name="Phillips W."/>
            <person name="Marelli J.P."/>
            <person name="May G.D."/>
            <person name="Shapiro H."/>
            <person name="Ma J."/>
            <person name="Bustamante C.D."/>
            <person name="Schnell R.J."/>
            <person name="Main D."/>
            <person name="Gilbert D."/>
            <person name="Parida L."/>
            <person name="Kuhn D.N."/>
        </authorList>
    </citation>
    <scope>NUCLEOTIDE SEQUENCE [LARGE SCALE GENOMIC DNA]</scope>
    <source>
        <strain evidence="3">cv. Matina 1-6</strain>
    </source>
</reference>
<proteinExistence type="predicted"/>
<dbReference type="PANTHER" id="PTHR31907">
    <property type="entry name" value="MLP-LIKE PROTEIN 423"/>
    <property type="match status" value="1"/>
</dbReference>
<name>A0A061E7N6_THECC</name>
<dbReference type="SUPFAM" id="SSF55961">
    <property type="entry name" value="Bet v1-like"/>
    <property type="match status" value="1"/>
</dbReference>
<dbReference type="OMA" id="HMWAGRV"/>
<dbReference type="SMART" id="SM01037">
    <property type="entry name" value="Bet_v_1"/>
    <property type="match status" value="1"/>
</dbReference>
<organism evidence="2 3">
    <name type="scientific">Theobroma cacao</name>
    <name type="common">Cacao</name>
    <name type="synonym">Cocoa</name>
    <dbReference type="NCBI Taxonomy" id="3641"/>
    <lineage>
        <taxon>Eukaryota</taxon>
        <taxon>Viridiplantae</taxon>
        <taxon>Streptophyta</taxon>
        <taxon>Embryophyta</taxon>
        <taxon>Tracheophyta</taxon>
        <taxon>Spermatophyta</taxon>
        <taxon>Magnoliopsida</taxon>
        <taxon>eudicotyledons</taxon>
        <taxon>Gunneridae</taxon>
        <taxon>Pentapetalae</taxon>
        <taxon>rosids</taxon>
        <taxon>malvids</taxon>
        <taxon>Malvales</taxon>
        <taxon>Malvaceae</taxon>
        <taxon>Byttnerioideae</taxon>
        <taxon>Theobroma</taxon>
    </lineage>
</organism>
<evidence type="ECO:0000313" key="3">
    <source>
        <dbReference type="Proteomes" id="UP000026915"/>
    </source>
</evidence>
<accession>A0A061E7N6</accession>
<evidence type="ECO:0000259" key="1">
    <source>
        <dbReference type="SMART" id="SM01037"/>
    </source>
</evidence>
<dbReference type="Proteomes" id="UP000026915">
    <property type="component" value="Chromosome 2"/>
</dbReference>